<dbReference type="GO" id="GO:1902201">
    <property type="term" value="P:negative regulation of bacterial-type flagellum-dependent cell motility"/>
    <property type="evidence" value="ECO:0007669"/>
    <property type="project" value="TreeGrafter"/>
</dbReference>
<dbReference type="SUPFAM" id="SSF51206">
    <property type="entry name" value="cAMP-binding domain-like"/>
    <property type="match status" value="1"/>
</dbReference>
<evidence type="ECO:0000313" key="6">
    <source>
        <dbReference type="EMBL" id="MBA8683711.1"/>
    </source>
</evidence>
<comment type="subcellular location">
    <subcellularLocation>
        <location evidence="1">Cytoplasm</location>
    </subcellularLocation>
</comment>
<dbReference type="InterPro" id="IPR000595">
    <property type="entry name" value="cNMP-bd_dom"/>
</dbReference>
<protein>
    <recommendedName>
        <fullName evidence="2">diguanylate cyclase</fullName>
        <ecNumber evidence="2">2.7.7.65</ecNumber>
    </recommendedName>
</protein>
<accession>A0A7W3FQ66</accession>
<dbReference type="Pfam" id="PF00027">
    <property type="entry name" value="cNMP_binding"/>
    <property type="match status" value="1"/>
</dbReference>
<dbReference type="CDD" id="cd01949">
    <property type="entry name" value="GGDEF"/>
    <property type="match status" value="1"/>
</dbReference>
<dbReference type="EC" id="2.7.7.65" evidence="2"/>
<evidence type="ECO:0000256" key="2">
    <source>
        <dbReference type="ARBA" id="ARBA00012528"/>
    </source>
</evidence>
<comment type="catalytic activity">
    <reaction evidence="3">
        <text>2 GTP = 3',3'-c-di-GMP + 2 diphosphate</text>
        <dbReference type="Rhea" id="RHEA:24898"/>
        <dbReference type="ChEBI" id="CHEBI:33019"/>
        <dbReference type="ChEBI" id="CHEBI:37565"/>
        <dbReference type="ChEBI" id="CHEBI:58805"/>
        <dbReference type="EC" id="2.7.7.65"/>
    </reaction>
</comment>
<dbReference type="PANTHER" id="PTHR45138:SF9">
    <property type="entry name" value="DIGUANYLATE CYCLASE DGCM-RELATED"/>
    <property type="match status" value="1"/>
</dbReference>
<dbReference type="Proteomes" id="UP000547058">
    <property type="component" value="Unassembled WGS sequence"/>
</dbReference>
<evidence type="ECO:0000256" key="3">
    <source>
        <dbReference type="ARBA" id="ARBA00034247"/>
    </source>
</evidence>
<dbReference type="Gene3D" id="3.30.70.270">
    <property type="match status" value="1"/>
</dbReference>
<evidence type="ECO:0000259" key="4">
    <source>
        <dbReference type="PROSITE" id="PS50042"/>
    </source>
</evidence>
<dbReference type="SUPFAM" id="SSF55073">
    <property type="entry name" value="Nucleotide cyclase"/>
    <property type="match status" value="1"/>
</dbReference>
<dbReference type="PROSITE" id="PS00889">
    <property type="entry name" value="CNMP_BINDING_2"/>
    <property type="match status" value="1"/>
</dbReference>
<dbReference type="GO" id="GO:0005737">
    <property type="term" value="C:cytoplasm"/>
    <property type="evidence" value="ECO:0007669"/>
    <property type="project" value="UniProtKB-SubCell"/>
</dbReference>
<dbReference type="AlphaFoldDB" id="A0A7W3FQ66"/>
<dbReference type="GO" id="GO:0005886">
    <property type="term" value="C:plasma membrane"/>
    <property type="evidence" value="ECO:0007669"/>
    <property type="project" value="TreeGrafter"/>
</dbReference>
<gene>
    <name evidence="6" type="ORF">H4O11_18060</name>
</gene>
<dbReference type="SMART" id="SM00100">
    <property type="entry name" value="cNMP"/>
    <property type="match status" value="1"/>
</dbReference>
<dbReference type="Gene3D" id="2.60.120.10">
    <property type="entry name" value="Jelly Rolls"/>
    <property type="match status" value="1"/>
</dbReference>
<dbReference type="InterPro" id="IPR018490">
    <property type="entry name" value="cNMP-bd_dom_sf"/>
</dbReference>
<name>A0A7W3FQ66_9GAMM</name>
<dbReference type="InterPro" id="IPR018488">
    <property type="entry name" value="cNMP-bd_CS"/>
</dbReference>
<evidence type="ECO:0000313" key="7">
    <source>
        <dbReference type="Proteomes" id="UP000547058"/>
    </source>
</evidence>
<dbReference type="EMBL" id="JACGXS010000015">
    <property type="protein sequence ID" value="MBA8683711.1"/>
    <property type="molecule type" value="Genomic_DNA"/>
</dbReference>
<dbReference type="InterPro" id="IPR050469">
    <property type="entry name" value="Diguanylate_Cyclase"/>
</dbReference>
<dbReference type="InterPro" id="IPR000160">
    <property type="entry name" value="GGDEF_dom"/>
</dbReference>
<dbReference type="InterPro" id="IPR043128">
    <property type="entry name" value="Rev_trsase/Diguanyl_cyclase"/>
</dbReference>
<dbReference type="PROSITE" id="PS50042">
    <property type="entry name" value="CNMP_BINDING_3"/>
    <property type="match status" value="1"/>
</dbReference>
<dbReference type="InterPro" id="IPR014710">
    <property type="entry name" value="RmlC-like_jellyroll"/>
</dbReference>
<evidence type="ECO:0000256" key="1">
    <source>
        <dbReference type="ARBA" id="ARBA00004496"/>
    </source>
</evidence>
<dbReference type="InterPro" id="IPR029787">
    <property type="entry name" value="Nucleotide_cyclase"/>
</dbReference>
<dbReference type="SMART" id="SM00267">
    <property type="entry name" value="GGDEF"/>
    <property type="match status" value="1"/>
</dbReference>
<organism evidence="6 7">
    <name type="scientific">Stenotrophomonas tumulicola</name>
    <dbReference type="NCBI Taxonomy" id="1685415"/>
    <lineage>
        <taxon>Bacteria</taxon>
        <taxon>Pseudomonadati</taxon>
        <taxon>Pseudomonadota</taxon>
        <taxon>Gammaproteobacteria</taxon>
        <taxon>Lysobacterales</taxon>
        <taxon>Lysobacteraceae</taxon>
        <taxon>Stenotrophomonas</taxon>
    </lineage>
</organism>
<dbReference type="GO" id="GO:0043709">
    <property type="term" value="P:cell adhesion involved in single-species biofilm formation"/>
    <property type="evidence" value="ECO:0007669"/>
    <property type="project" value="TreeGrafter"/>
</dbReference>
<proteinExistence type="predicted"/>
<dbReference type="PANTHER" id="PTHR45138">
    <property type="entry name" value="REGULATORY COMPONENTS OF SENSORY TRANSDUCTION SYSTEM"/>
    <property type="match status" value="1"/>
</dbReference>
<sequence>MIGRGAAADGCEPAGIATTAMAGIVHALLSPDEIGLFSGFAQRRNLQQGDCLFRRGDRGSSMFVITSGHVELDFGEDLVIKRLGINEFFGELGLLIGDHLRSADAHAGQDTEVLELGHADFHRLVEAEPVLVAYFLRRSIMRVVSNEQMLIGQLRRRNHDLEAALDNLYVTTHQLSHTRELVRTDELTGLHNRRGLALYLQECRAQEDGPAQGLLLIDCDRFKQVNDQFGHLAGDRVLQSVANILRSMAGADDLACRLGGDEFCLLLRRANAAIVQHAAEFVLSAVHGLLERSHGMPQVCHLSIGASLLQADADWSEWYANADRALYQAKRGGGDRLCWPHDVTEIH</sequence>
<keyword evidence="7" id="KW-1185">Reference proteome</keyword>
<dbReference type="PROSITE" id="PS50887">
    <property type="entry name" value="GGDEF"/>
    <property type="match status" value="1"/>
</dbReference>
<comment type="caution">
    <text evidence="6">The sequence shown here is derived from an EMBL/GenBank/DDBJ whole genome shotgun (WGS) entry which is preliminary data.</text>
</comment>
<feature type="domain" description="GGDEF" evidence="5">
    <location>
        <begin position="210"/>
        <end position="342"/>
    </location>
</feature>
<dbReference type="NCBIfam" id="TIGR00254">
    <property type="entry name" value="GGDEF"/>
    <property type="match status" value="1"/>
</dbReference>
<dbReference type="GO" id="GO:0052621">
    <property type="term" value="F:diguanylate cyclase activity"/>
    <property type="evidence" value="ECO:0007669"/>
    <property type="project" value="UniProtKB-EC"/>
</dbReference>
<dbReference type="Pfam" id="PF00990">
    <property type="entry name" value="GGDEF"/>
    <property type="match status" value="1"/>
</dbReference>
<feature type="domain" description="Cyclic nucleotide-binding" evidence="4">
    <location>
        <begin position="25"/>
        <end position="125"/>
    </location>
</feature>
<dbReference type="CDD" id="cd00038">
    <property type="entry name" value="CAP_ED"/>
    <property type="match status" value="1"/>
</dbReference>
<reference evidence="6 7" key="1">
    <citation type="submission" date="2020-08" db="EMBL/GenBank/DDBJ databases">
        <title>Stenotrophomonas tumulicola JCM 30961.</title>
        <authorList>
            <person name="Deng Y."/>
        </authorList>
    </citation>
    <scope>NUCLEOTIDE SEQUENCE [LARGE SCALE GENOMIC DNA]</scope>
    <source>
        <strain evidence="6 7">JCM 30961</strain>
    </source>
</reference>
<evidence type="ECO:0000259" key="5">
    <source>
        <dbReference type="PROSITE" id="PS50887"/>
    </source>
</evidence>
<dbReference type="RefSeq" id="WP_182341953.1">
    <property type="nucleotide sequence ID" value="NZ_JACGXS010000015.1"/>
</dbReference>